<dbReference type="Pfam" id="PF19071">
    <property type="entry name" value="DUF5767"/>
    <property type="match status" value="1"/>
</dbReference>
<feature type="region of interest" description="Disordered" evidence="1">
    <location>
        <begin position="36"/>
        <end position="88"/>
    </location>
</feature>
<dbReference type="EMBL" id="MN739346">
    <property type="protein sequence ID" value="QHS99720.1"/>
    <property type="molecule type" value="Genomic_DNA"/>
</dbReference>
<evidence type="ECO:0000256" key="1">
    <source>
        <dbReference type="SAM" id="MobiDB-lite"/>
    </source>
</evidence>
<feature type="compositionally biased region" description="Basic and acidic residues" evidence="1">
    <location>
        <begin position="59"/>
        <end position="70"/>
    </location>
</feature>
<name>A0A6C0C5M5_9ZZZZ</name>
<organism evidence="2">
    <name type="scientific">viral metagenome</name>
    <dbReference type="NCBI Taxonomy" id="1070528"/>
    <lineage>
        <taxon>unclassified sequences</taxon>
        <taxon>metagenomes</taxon>
        <taxon>organismal metagenomes</taxon>
    </lineage>
</organism>
<reference evidence="2" key="1">
    <citation type="journal article" date="2020" name="Nature">
        <title>Giant virus diversity and host interactions through global metagenomics.</title>
        <authorList>
            <person name="Schulz F."/>
            <person name="Roux S."/>
            <person name="Paez-Espino D."/>
            <person name="Jungbluth S."/>
            <person name="Walsh D.A."/>
            <person name="Denef V.J."/>
            <person name="McMahon K.D."/>
            <person name="Konstantinidis K.T."/>
            <person name="Eloe-Fadrosh E.A."/>
            <person name="Kyrpides N.C."/>
            <person name="Woyke T."/>
        </authorList>
    </citation>
    <scope>NUCLEOTIDE SEQUENCE</scope>
    <source>
        <strain evidence="2">GVMAG-M-3300020187-37</strain>
    </source>
</reference>
<dbReference type="InterPro" id="IPR043910">
    <property type="entry name" value="DUF5767"/>
</dbReference>
<feature type="region of interest" description="Disordered" evidence="1">
    <location>
        <begin position="284"/>
        <end position="363"/>
    </location>
</feature>
<dbReference type="AlphaFoldDB" id="A0A6C0C5M5"/>
<protein>
    <submittedName>
        <fullName evidence="2">Uncharacterized protein</fullName>
    </submittedName>
</protein>
<feature type="compositionally biased region" description="Low complexity" evidence="1">
    <location>
        <begin position="36"/>
        <end position="47"/>
    </location>
</feature>
<accession>A0A6C0C5M5</accession>
<proteinExistence type="predicted"/>
<feature type="compositionally biased region" description="Low complexity" evidence="1">
    <location>
        <begin position="284"/>
        <end position="314"/>
    </location>
</feature>
<feature type="compositionally biased region" description="Polar residues" evidence="1">
    <location>
        <begin position="48"/>
        <end position="58"/>
    </location>
</feature>
<sequence>MDKLDINLDEDFKNINTNLSSVSNDAIGIDLLVNSGPSSNNNSPKSNQGYESDGAQSNKSEEYSFFKSDDNNNSNNDSNTEEKKISIDPINDPIMNNVVPDEYKPIHVLSQTDIKNEKIDLLYKFSKLNNQGVRTSTNYNMNSNLDDMRNEYIKLKKQRDTTNSVKFQRKILMAAVSGAEFLNSKFDPFDIKLDGWSESVNESVEDFDEVFEQLYEKYGGGGEIAPELKLVMMLGGSAFMFHLSNTMFKSSMPDMGDIMKQNPDLMKQFAKAAVGSMAQPGMNVNQQQQNMQQHQQGMPNLMRQQPQQRQQPQRPDMDGPVGDIDEVIKNLNLQPNSMPDLDNLSIMSGDSDRGSTKGITLNL</sequence>
<evidence type="ECO:0000313" key="2">
    <source>
        <dbReference type="EMBL" id="QHS99720.1"/>
    </source>
</evidence>